<accession>A0A1I6MQH4</accession>
<dbReference type="InterPro" id="IPR000905">
    <property type="entry name" value="Gcp-like_dom"/>
</dbReference>
<dbReference type="AlphaFoldDB" id="A0A1I6MQH4"/>
<dbReference type="SUPFAM" id="SSF53067">
    <property type="entry name" value="Actin-like ATPase domain"/>
    <property type="match status" value="1"/>
</dbReference>
<dbReference type="Pfam" id="PF00814">
    <property type="entry name" value="TsaD"/>
    <property type="match status" value="1"/>
</dbReference>
<evidence type="ECO:0000259" key="1">
    <source>
        <dbReference type="Pfam" id="PF00814"/>
    </source>
</evidence>
<name>A0A1I6MQH4_9BACT</name>
<sequence>MRALLIHTCGVEGSVAVADGVVLAAAVLPPRTFSEGVLPAVREVLGAAGWTVADLEVVGVVNGPGSFTGVRTGLSVGKGICEAQGIPLVGVSRLALLAGSEGLVHALLDAGRGEFYYGRFRDGGSEGERLVKKEELEALLAEGGTVMACEEKVLEELMGWGVEAIPEPSAGDALGLVLAGLENEGEGVLGDANYLRRTDGEIFAKPMVGRVAP</sequence>
<dbReference type="InterPro" id="IPR043129">
    <property type="entry name" value="ATPase_NBD"/>
</dbReference>
<dbReference type="GO" id="GO:0002949">
    <property type="term" value="P:tRNA threonylcarbamoyladenosine modification"/>
    <property type="evidence" value="ECO:0007669"/>
    <property type="project" value="InterPro"/>
</dbReference>
<dbReference type="OrthoDB" id="9784166at2"/>
<evidence type="ECO:0000313" key="3">
    <source>
        <dbReference type="Proteomes" id="UP000199024"/>
    </source>
</evidence>
<gene>
    <name evidence="2" type="ORF">SAMN05421771_3305</name>
</gene>
<dbReference type="NCBIfam" id="TIGR03725">
    <property type="entry name" value="T6A_YeaZ"/>
    <property type="match status" value="1"/>
</dbReference>
<dbReference type="RefSeq" id="WP_089840711.1">
    <property type="nucleotide sequence ID" value="NZ_FOZL01000001.1"/>
</dbReference>
<dbReference type="EMBL" id="FOZL01000001">
    <property type="protein sequence ID" value="SFS17975.1"/>
    <property type="molecule type" value="Genomic_DNA"/>
</dbReference>
<keyword evidence="3" id="KW-1185">Reference proteome</keyword>
<evidence type="ECO:0000313" key="2">
    <source>
        <dbReference type="EMBL" id="SFS17975.1"/>
    </source>
</evidence>
<organism evidence="2 3">
    <name type="scientific">Granulicella pectinivorans</name>
    <dbReference type="NCBI Taxonomy" id="474950"/>
    <lineage>
        <taxon>Bacteria</taxon>
        <taxon>Pseudomonadati</taxon>
        <taxon>Acidobacteriota</taxon>
        <taxon>Terriglobia</taxon>
        <taxon>Terriglobales</taxon>
        <taxon>Acidobacteriaceae</taxon>
        <taxon>Granulicella</taxon>
    </lineage>
</organism>
<proteinExistence type="predicted"/>
<protein>
    <submittedName>
        <fullName evidence="2">tRNA threonylcarbamoyladenosine biosynthesis protein TsaB</fullName>
    </submittedName>
</protein>
<dbReference type="Gene3D" id="3.30.420.40">
    <property type="match status" value="2"/>
</dbReference>
<feature type="domain" description="Gcp-like" evidence="1">
    <location>
        <begin position="31"/>
        <end position="146"/>
    </location>
</feature>
<reference evidence="2 3" key="1">
    <citation type="submission" date="2016-10" db="EMBL/GenBank/DDBJ databases">
        <authorList>
            <person name="de Groot N.N."/>
        </authorList>
    </citation>
    <scope>NUCLEOTIDE SEQUENCE [LARGE SCALE GENOMIC DNA]</scope>
    <source>
        <strain evidence="2 3">DSM 21001</strain>
    </source>
</reference>
<dbReference type="STRING" id="474950.SAMN05421771_3305"/>
<dbReference type="Proteomes" id="UP000199024">
    <property type="component" value="Unassembled WGS sequence"/>
</dbReference>
<dbReference type="InterPro" id="IPR022496">
    <property type="entry name" value="T6A_TsaB"/>
</dbReference>